<feature type="region of interest" description="Disordered" evidence="1">
    <location>
        <begin position="42"/>
        <end position="64"/>
    </location>
</feature>
<dbReference type="EMBL" id="CCYD01002664">
    <property type="protein sequence ID" value="CEG47635.1"/>
    <property type="molecule type" value="Genomic_DNA"/>
</dbReference>
<dbReference type="RefSeq" id="XP_036263417.1">
    <property type="nucleotide sequence ID" value="XM_036407166.1"/>
</dbReference>
<protein>
    <submittedName>
        <fullName evidence="2">Uncharacterized protein</fullName>
    </submittedName>
</protein>
<reference evidence="3" key="1">
    <citation type="submission" date="2014-09" db="EMBL/GenBank/DDBJ databases">
        <authorList>
            <person name="Sharma Rahul"/>
            <person name="Thines Marco"/>
        </authorList>
    </citation>
    <scope>NUCLEOTIDE SEQUENCE [LARGE SCALE GENOMIC DNA]</scope>
</reference>
<dbReference type="AlphaFoldDB" id="A0A0N7L7P3"/>
<name>A0A0N7L7P3_PLAHL</name>
<dbReference type="Proteomes" id="UP000054928">
    <property type="component" value="Unassembled WGS sequence"/>
</dbReference>
<feature type="compositionally biased region" description="Basic and acidic residues" evidence="1">
    <location>
        <begin position="45"/>
        <end position="56"/>
    </location>
</feature>
<proteinExistence type="predicted"/>
<evidence type="ECO:0000313" key="3">
    <source>
        <dbReference type="Proteomes" id="UP000054928"/>
    </source>
</evidence>
<dbReference type="GeneID" id="59052870"/>
<evidence type="ECO:0000313" key="2">
    <source>
        <dbReference type="EMBL" id="CEG47635.1"/>
    </source>
</evidence>
<organism evidence="2 3">
    <name type="scientific">Plasmopara halstedii</name>
    <name type="common">Downy mildew of sunflower</name>
    <dbReference type="NCBI Taxonomy" id="4781"/>
    <lineage>
        <taxon>Eukaryota</taxon>
        <taxon>Sar</taxon>
        <taxon>Stramenopiles</taxon>
        <taxon>Oomycota</taxon>
        <taxon>Peronosporomycetes</taxon>
        <taxon>Peronosporales</taxon>
        <taxon>Peronosporaceae</taxon>
        <taxon>Plasmopara</taxon>
    </lineage>
</organism>
<accession>A0A0N7L7P3</accession>
<sequence length="64" mass="7209">MWSRRGDATTTSSAGTNEQLIYVLPLHLRNFGPISRKGKQLTHLVDSKHQQSRARDSTAASWMI</sequence>
<keyword evidence="3" id="KW-1185">Reference proteome</keyword>
<evidence type="ECO:0000256" key="1">
    <source>
        <dbReference type="SAM" id="MobiDB-lite"/>
    </source>
</evidence>